<feature type="compositionally biased region" description="Basic residues" evidence="1">
    <location>
        <begin position="110"/>
        <end position="120"/>
    </location>
</feature>
<organism evidence="2">
    <name type="scientific">uncultured Nocardioidaceae bacterium</name>
    <dbReference type="NCBI Taxonomy" id="253824"/>
    <lineage>
        <taxon>Bacteria</taxon>
        <taxon>Bacillati</taxon>
        <taxon>Actinomycetota</taxon>
        <taxon>Actinomycetes</taxon>
        <taxon>Propionibacteriales</taxon>
        <taxon>Nocardioidaceae</taxon>
        <taxon>environmental samples</taxon>
    </lineage>
</organism>
<keyword evidence="2" id="KW-0560">Oxidoreductase</keyword>
<gene>
    <name evidence="2" type="ORF">AVDCRST_MAG47-2767</name>
</gene>
<feature type="compositionally biased region" description="Basic residues" evidence="1">
    <location>
        <begin position="44"/>
        <end position="57"/>
    </location>
</feature>
<feature type="compositionally biased region" description="Basic and acidic residues" evidence="1">
    <location>
        <begin position="1"/>
        <end position="27"/>
    </location>
</feature>
<protein>
    <submittedName>
        <fullName evidence="2">Pyridoxamine 5'-phosphate oxidase</fullName>
        <ecNumber evidence="2">1.4.3.5</ecNumber>
    </submittedName>
</protein>
<dbReference type="EMBL" id="CADCUK010000179">
    <property type="protein sequence ID" value="CAA9390009.1"/>
    <property type="molecule type" value="Genomic_DNA"/>
</dbReference>
<name>A0A6J4NRX0_9ACTN</name>
<proteinExistence type="predicted"/>
<dbReference type="AlphaFoldDB" id="A0A6J4NRX0"/>
<evidence type="ECO:0000256" key="1">
    <source>
        <dbReference type="SAM" id="MobiDB-lite"/>
    </source>
</evidence>
<dbReference type="GO" id="GO:0004733">
    <property type="term" value="F:pyridoxamine phosphate oxidase activity"/>
    <property type="evidence" value="ECO:0007669"/>
    <property type="project" value="UniProtKB-EC"/>
</dbReference>
<accession>A0A6J4NRX0</accession>
<sequence>DRRAAEAGRPDERHVDRDDDDVRRDGAAQRPDGAPAGRTERRAVVHHRPRHRARAGHRGGPPGVGHLLRPRQLGRAGRSGLGRRRPGQAEGALEHLRRGMASRWTGGPQRHAHQGRRRTRGVLGQPRQQGRLVAQLRQGEGHRRHARRRPRDRHSL</sequence>
<feature type="non-terminal residue" evidence="2">
    <location>
        <position position="156"/>
    </location>
</feature>
<feature type="compositionally biased region" description="Basic residues" evidence="1">
    <location>
        <begin position="142"/>
        <end position="156"/>
    </location>
</feature>
<feature type="region of interest" description="Disordered" evidence="1">
    <location>
        <begin position="1"/>
        <end position="156"/>
    </location>
</feature>
<evidence type="ECO:0000313" key="2">
    <source>
        <dbReference type="EMBL" id="CAA9390009.1"/>
    </source>
</evidence>
<feature type="compositionally biased region" description="Low complexity" evidence="1">
    <location>
        <begin position="64"/>
        <end position="78"/>
    </location>
</feature>
<reference evidence="2" key="1">
    <citation type="submission" date="2020-02" db="EMBL/GenBank/DDBJ databases">
        <authorList>
            <person name="Meier V. D."/>
        </authorList>
    </citation>
    <scope>NUCLEOTIDE SEQUENCE</scope>
    <source>
        <strain evidence="2">AVDCRST_MAG47</strain>
    </source>
</reference>
<dbReference type="EC" id="1.4.3.5" evidence="2"/>
<feature type="non-terminal residue" evidence="2">
    <location>
        <position position="1"/>
    </location>
</feature>